<dbReference type="EMBL" id="BOMY01000042">
    <property type="protein sequence ID" value="GIF23897.1"/>
    <property type="molecule type" value="Genomic_DNA"/>
</dbReference>
<evidence type="ECO:0008006" key="4">
    <source>
        <dbReference type="Google" id="ProtNLM"/>
    </source>
</evidence>
<evidence type="ECO:0000313" key="3">
    <source>
        <dbReference type="Proteomes" id="UP000623608"/>
    </source>
</evidence>
<comment type="caution">
    <text evidence="2">The sequence shown here is derived from an EMBL/GenBank/DDBJ whole genome shotgun (WGS) entry which is preliminary data.</text>
</comment>
<organism evidence="2 3">
    <name type="scientific">Paractinoplanes tereljensis</name>
    <dbReference type="NCBI Taxonomy" id="571912"/>
    <lineage>
        <taxon>Bacteria</taxon>
        <taxon>Bacillati</taxon>
        <taxon>Actinomycetota</taxon>
        <taxon>Actinomycetes</taxon>
        <taxon>Micromonosporales</taxon>
        <taxon>Micromonosporaceae</taxon>
        <taxon>Paractinoplanes</taxon>
    </lineage>
</organism>
<dbReference type="RefSeq" id="WP_203811783.1">
    <property type="nucleotide sequence ID" value="NZ_BOMY01000042.1"/>
</dbReference>
<dbReference type="PROSITE" id="PS51257">
    <property type="entry name" value="PROKAR_LIPOPROTEIN"/>
    <property type="match status" value="1"/>
</dbReference>
<feature type="region of interest" description="Disordered" evidence="1">
    <location>
        <begin position="28"/>
        <end position="66"/>
    </location>
</feature>
<feature type="compositionally biased region" description="Basic and acidic residues" evidence="1">
    <location>
        <begin position="42"/>
        <end position="66"/>
    </location>
</feature>
<dbReference type="AlphaFoldDB" id="A0A919NUA7"/>
<gene>
    <name evidence="2" type="ORF">Ate02nite_66270</name>
</gene>
<accession>A0A919NUA7</accession>
<protein>
    <recommendedName>
        <fullName evidence="4">Lipoprotein</fullName>
    </recommendedName>
</protein>
<reference evidence="2" key="1">
    <citation type="submission" date="2021-01" db="EMBL/GenBank/DDBJ databases">
        <title>Whole genome shotgun sequence of Actinoplanes tereljensis NBRC 105297.</title>
        <authorList>
            <person name="Komaki H."/>
            <person name="Tamura T."/>
        </authorList>
    </citation>
    <scope>NUCLEOTIDE SEQUENCE</scope>
    <source>
        <strain evidence="2">NBRC 105297</strain>
    </source>
</reference>
<keyword evidence="3" id="KW-1185">Reference proteome</keyword>
<proteinExistence type="predicted"/>
<evidence type="ECO:0000313" key="2">
    <source>
        <dbReference type="EMBL" id="GIF23897.1"/>
    </source>
</evidence>
<evidence type="ECO:0000256" key="1">
    <source>
        <dbReference type="SAM" id="MobiDB-lite"/>
    </source>
</evidence>
<name>A0A919NUA7_9ACTN</name>
<sequence>MSISRNLTIAVGLCLLAGCGGTDTTDSPGVASIAQPTASASAEEKSPAEAKAPAERPLIRSDASEEEQTRLRDVYIDCLWANGFPRQGAVKGANGGYPADLTDFDLAPGVVEKIKKECGAKEPELPIQRAKRLDPHYADHVEANVRCLNQHGLKAVVENDAPALVNGLPSQSDGHWLDDCEREAFADYYSTLN</sequence>
<dbReference type="Proteomes" id="UP000623608">
    <property type="component" value="Unassembled WGS sequence"/>
</dbReference>